<dbReference type="AlphaFoldDB" id="A0AAV7F4C1"/>
<dbReference type="PANTHER" id="PTHR11926">
    <property type="entry name" value="GLUCOSYL/GLUCURONOSYL TRANSFERASES"/>
    <property type="match status" value="1"/>
</dbReference>
<evidence type="ECO:0000256" key="3">
    <source>
        <dbReference type="ARBA" id="ARBA00022679"/>
    </source>
</evidence>
<evidence type="ECO:0000256" key="1">
    <source>
        <dbReference type="ARBA" id="ARBA00009995"/>
    </source>
</evidence>
<feature type="signal peptide" evidence="6">
    <location>
        <begin position="1"/>
        <end position="15"/>
    </location>
</feature>
<evidence type="ECO:0000256" key="5">
    <source>
        <dbReference type="RuleBase" id="RU362057"/>
    </source>
</evidence>
<name>A0AAV7F4C1_ARIFI</name>
<proteinExistence type="inferred from homology"/>
<dbReference type="EMBL" id="JAINDJ010000002">
    <property type="protein sequence ID" value="KAG9456015.1"/>
    <property type="molecule type" value="Genomic_DNA"/>
</dbReference>
<comment type="similarity">
    <text evidence="1 4">Belongs to the UDP-glycosyltransferase family.</text>
</comment>
<evidence type="ECO:0000313" key="8">
    <source>
        <dbReference type="Proteomes" id="UP000825729"/>
    </source>
</evidence>
<sequence length="457" mass="49101">MVHVAVFAFPFGTHAAPLLSLVAKLAVEAPAATFSFFNTAKSNASIAPAVVSCEALRNVDLYDVWDGVPEGYAFDQGRPREEIELFLKAAPGNLRRAMEDAVAAGGGSGNAVTCVLGDAFVSSAGDLAEELGVPWVSVWTSATFSLLAHFYTEKIRRVIGVRPEDVLAKRDERLEFIIPALSPFRVRDLMDGIVTNVDGIFPRMLQQMAEKSRRATAVVFNTFDGLESTFLDHLRTIYHKLLTVGPFSLFLPPPSQRDPHGCLEWLDAAAAAVRPASVGYVSFGSFLSLPPPEVAALAEALEASGARFVWSMKDAARVHLPDGFLERTKGRGLVVPWAPQAAMLAHAATGAFVTHCGWNSVLESVAGGVPMICRPIFVDQTMNARAVTDVWRIGVAAEGGAFGKCLSLVLDGEEGKEMRRRAVALKETARSAVGDGGSSSKNFGALVELLSSRWKRE</sequence>
<dbReference type="FunFam" id="3.40.50.2000:FF:000060">
    <property type="entry name" value="Glycosyltransferase"/>
    <property type="match status" value="1"/>
</dbReference>
<dbReference type="EC" id="2.4.1.-" evidence="5"/>
<organism evidence="7 8">
    <name type="scientific">Aristolochia fimbriata</name>
    <name type="common">White veined hardy Dutchman's pipe vine</name>
    <dbReference type="NCBI Taxonomy" id="158543"/>
    <lineage>
        <taxon>Eukaryota</taxon>
        <taxon>Viridiplantae</taxon>
        <taxon>Streptophyta</taxon>
        <taxon>Embryophyta</taxon>
        <taxon>Tracheophyta</taxon>
        <taxon>Spermatophyta</taxon>
        <taxon>Magnoliopsida</taxon>
        <taxon>Magnoliidae</taxon>
        <taxon>Piperales</taxon>
        <taxon>Aristolochiaceae</taxon>
        <taxon>Aristolochia</taxon>
    </lineage>
</organism>
<keyword evidence="6" id="KW-0732">Signal</keyword>
<gene>
    <name evidence="7" type="ORF">H6P81_000523</name>
</gene>
<dbReference type="Proteomes" id="UP000825729">
    <property type="component" value="Unassembled WGS sequence"/>
</dbReference>
<dbReference type="GO" id="GO:0080044">
    <property type="term" value="F:quercetin 7-O-glucosyltransferase activity"/>
    <property type="evidence" value="ECO:0007669"/>
    <property type="project" value="TreeGrafter"/>
</dbReference>
<dbReference type="SUPFAM" id="SSF53756">
    <property type="entry name" value="UDP-Glycosyltransferase/glycogen phosphorylase"/>
    <property type="match status" value="1"/>
</dbReference>
<keyword evidence="8" id="KW-1185">Reference proteome</keyword>
<reference evidence="7 8" key="1">
    <citation type="submission" date="2021-07" db="EMBL/GenBank/DDBJ databases">
        <title>The Aristolochia fimbriata genome: insights into angiosperm evolution, floral development and chemical biosynthesis.</title>
        <authorList>
            <person name="Jiao Y."/>
        </authorList>
    </citation>
    <scope>NUCLEOTIDE SEQUENCE [LARGE SCALE GENOMIC DNA]</scope>
    <source>
        <strain evidence="7">IBCAS-2021</strain>
        <tissue evidence="7">Leaf</tissue>
    </source>
</reference>
<dbReference type="Pfam" id="PF00201">
    <property type="entry name" value="UDPGT"/>
    <property type="match status" value="1"/>
</dbReference>
<keyword evidence="3 4" id="KW-0808">Transferase</keyword>
<protein>
    <recommendedName>
        <fullName evidence="5">Glycosyltransferase</fullName>
        <ecNumber evidence="5">2.4.1.-</ecNumber>
    </recommendedName>
</protein>
<dbReference type="CDD" id="cd03784">
    <property type="entry name" value="GT1_Gtf-like"/>
    <property type="match status" value="1"/>
</dbReference>
<feature type="chain" id="PRO_5043933393" description="Glycosyltransferase" evidence="6">
    <location>
        <begin position="16"/>
        <end position="457"/>
    </location>
</feature>
<evidence type="ECO:0000256" key="4">
    <source>
        <dbReference type="RuleBase" id="RU003718"/>
    </source>
</evidence>
<dbReference type="InterPro" id="IPR035595">
    <property type="entry name" value="UDP_glycos_trans_CS"/>
</dbReference>
<dbReference type="InterPro" id="IPR002213">
    <property type="entry name" value="UDP_glucos_trans"/>
</dbReference>
<keyword evidence="2 4" id="KW-0328">Glycosyltransferase</keyword>
<dbReference type="PROSITE" id="PS00375">
    <property type="entry name" value="UDPGT"/>
    <property type="match status" value="1"/>
</dbReference>
<evidence type="ECO:0000256" key="2">
    <source>
        <dbReference type="ARBA" id="ARBA00022676"/>
    </source>
</evidence>
<dbReference type="PANTHER" id="PTHR11926:SF1494">
    <property type="entry name" value="FLAVONOL 3-O-GLUCOSYLTRANSFERASE UGT76E12-RELATED"/>
    <property type="match status" value="1"/>
</dbReference>
<comment type="caution">
    <text evidence="7">The sequence shown here is derived from an EMBL/GenBank/DDBJ whole genome shotgun (WGS) entry which is preliminary data.</text>
</comment>
<evidence type="ECO:0000256" key="6">
    <source>
        <dbReference type="SAM" id="SignalP"/>
    </source>
</evidence>
<dbReference type="GO" id="GO:0080043">
    <property type="term" value="F:quercetin 3-O-glucosyltransferase activity"/>
    <property type="evidence" value="ECO:0007669"/>
    <property type="project" value="TreeGrafter"/>
</dbReference>
<evidence type="ECO:0000313" key="7">
    <source>
        <dbReference type="EMBL" id="KAG9456015.1"/>
    </source>
</evidence>
<dbReference type="Gene3D" id="3.40.50.2000">
    <property type="entry name" value="Glycogen Phosphorylase B"/>
    <property type="match status" value="2"/>
</dbReference>
<accession>A0AAV7F4C1</accession>